<dbReference type="AlphaFoldDB" id="A0A0H5R8W6"/>
<evidence type="ECO:0000313" key="1">
    <source>
        <dbReference type="EMBL" id="CRZ10565.1"/>
    </source>
</evidence>
<dbReference type="EMBL" id="HACM01010123">
    <property type="protein sequence ID" value="CRZ10565.1"/>
    <property type="molecule type" value="Transcribed_RNA"/>
</dbReference>
<organism evidence="1">
    <name type="scientific">Spongospora subterranea</name>
    <dbReference type="NCBI Taxonomy" id="70186"/>
    <lineage>
        <taxon>Eukaryota</taxon>
        <taxon>Sar</taxon>
        <taxon>Rhizaria</taxon>
        <taxon>Endomyxa</taxon>
        <taxon>Phytomyxea</taxon>
        <taxon>Plasmodiophorida</taxon>
        <taxon>Plasmodiophoridae</taxon>
        <taxon>Spongospora</taxon>
    </lineage>
</organism>
<accession>A0A0H5R8W6</accession>
<protein>
    <submittedName>
        <fullName evidence="1">Uncharacterized protein</fullName>
    </submittedName>
</protein>
<proteinExistence type="predicted"/>
<sequence>MDRLDLTNCKSSRFDDEMGNRASRTSIIICERAIWRDVKSNIALDICPGNQDRFLLHKAAAVDDAIYNLAPRRPERFSERILDRIILNNSRRIIFYCALHMHSVCVKPSYE</sequence>
<feature type="non-terminal residue" evidence="1">
    <location>
        <position position="111"/>
    </location>
</feature>
<reference evidence="1" key="1">
    <citation type="submission" date="2015-04" db="EMBL/GenBank/DDBJ databases">
        <title>The genome sequence of the plant pathogenic Rhizarian Plasmodiophora brassicae reveals insights in its biotrophic life cycle and the origin of chitin synthesis.</title>
        <authorList>
            <person name="Schwelm A."/>
            <person name="Fogelqvist J."/>
            <person name="Knaust A."/>
            <person name="Julke S."/>
            <person name="Lilja T."/>
            <person name="Dhandapani V."/>
            <person name="Bonilla-Rosso G."/>
            <person name="Karlsson M."/>
            <person name="Shevchenko A."/>
            <person name="Choi S.R."/>
            <person name="Kim H.G."/>
            <person name="Park J.Y."/>
            <person name="Lim Y.P."/>
            <person name="Ludwig-Muller J."/>
            <person name="Dixelius C."/>
        </authorList>
    </citation>
    <scope>NUCLEOTIDE SEQUENCE</scope>
    <source>
        <tissue evidence="1">Potato root galls</tissue>
    </source>
</reference>
<name>A0A0H5R8W6_9EUKA</name>